<reference evidence="2 3" key="1">
    <citation type="journal article" date="2024" name="bioRxiv">
        <title>A reference genome for Trichogramma kaykai: A tiny desert-dwelling parasitoid wasp with competing sex-ratio distorters.</title>
        <authorList>
            <person name="Culotta J."/>
            <person name="Lindsey A.R."/>
        </authorList>
    </citation>
    <scope>NUCLEOTIDE SEQUENCE [LARGE SCALE GENOMIC DNA]</scope>
    <source>
        <strain evidence="2 3">KSX58</strain>
    </source>
</reference>
<dbReference type="InterPro" id="IPR015897">
    <property type="entry name" value="CHK_kinase-like"/>
</dbReference>
<accession>A0ABD2XP02</accession>
<name>A0ABD2XP02_9HYME</name>
<organism evidence="2 3">
    <name type="scientific">Trichogramma kaykai</name>
    <dbReference type="NCBI Taxonomy" id="54128"/>
    <lineage>
        <taxon>Eukaryota</taxon>
        <taxon>Metazoa</taxon>
        <taxon>Ecdysozoa</taxon>
        <taxon>Arthropoda</taxon>
        <taxon>Hexapoda</taxon>
        <taxon>Insecta</taxon>
        <taxon>Pterygota</taxon>
        <taxon>Neoptera</taxon>
        <taxon>Endopterygota</taxon>
        <taxon>Hymenoptera</taxon>
        <taxon>Apocrita</taxon>
        <taxon>Proctotrupomorpha</taxon>
        <taxon>Chalcidoidea</taxon>
        <taxon>Trichogrammatidae</taxon>
        <taxon>Trichogramma</taxon>
    </lineage>
</organism>
<dbReference type="EMBL" id="JBJJXI010000018">
    <property type="protein sequence ID" value="KAL3407085.1"/>
    <property type="molecule type" value="Genomic_DNA"/>
</dbReference>
<sequence length="440" mass="50210">MYDFSPEEIRTIVRNYLGTDSDDFVVVSSSLAAHSSSKVGFMGDHRNLVVEFRRAADSPRVESKSFFLKTLPARDTSANAPDLVADGGLFDHEAEFFNRVAPLLKQSLREATGDDDDDDFCPRCYLANREILVLEDLRDRGYAMLESKLFGIGELEAAARALARLHASGLLADLRGQRPLHELYPRAFAEVLFTDAAIRFKRLDLAADLIETLAVKLGRDPSRVRSAVHRGFAVAYRWRDDDDDDDRRMKRCVTHGDPWPNNMLVKTGSSEDGEAPTRVCLVDFQLCRYGPRTIDLAELVYLSTRRETREAHESHLLEVYHRELTRCLGPADANDKPSLEDVRDEYEELRLTAMYLALVYLPVICIDERIMSSYTAQEINDRIVFRRSNDEIVKIYESDPVYAARIDDVLGEYIDYLERIDLPAEYEPIALPDDDDQRQQ</sequence>
<evidence type="ECO:0000313" key="3">
    <source>
        <dbReference type="Proteomes" id="UP001627154"/>
    </source>
</evidence>
<dbReference type="SUPFAM" id="SSF56112">
    <property type="entry name" value="Protein kinase-like (PK-like)"/>
    <property type="match status" value="1"/>
</dbReference>
<evidence type="ECO:0000259" key="1">
    <source>
        <dbReference type="SMART" id="SM00587"/>
    </source>
</evidence>
<dbReference type="PANTHER" id="PTHR11012">
    <property type="entry name" value="PROTEIN KINASE-LIKE DOMAIN-CONTAINING"/>
    <property type="match status" value="1"/>
</dbReference>
<dbReference type="PANTHER" id="PTHR11012:SF48">
    <property type="entry name" value="CHK KINASE-LIKE DOMAIN-CONTAINING PROTEIN-RELATED"/>
    <property type="match status" value="1"/>
</dbReference>
<dbReference type="InterPro" id="IPR004119">
    <property type="entry name" value="EcKL"/>
</dbReference>
<dbReference type="SMART" id="SM00587">
    <property type="entry name" value="CHK"/>
    <property type="match status" value="1"/>
</dbReference>
<gene>
    <name evidence="2" type="ORF">TKK_001152</name>
</gene>
<comment type="caution">
    <text evidence="2">The sequence shown here is derived from an EMBL/GenBank/DDBJ whole genome shotgun (WGS) entry which is preliminary data.</text>
</comment>
<feature type="domain" description="CHK kinase-like" evidence="1">
    <location>
        <begin position="132"/>
        <end position="330"/>
    </location>
</feature>
<dbReference type="InterPro" id="IPR011009">
    <property type="entry name" value="Kinase-like_dom_sf"/>
</dbReference>
<proteinExistence type="predicted"/>
<dbReference type="Proteomes" id="UP001627154">
    <property type="component" value="Unassembled WGS sequence"/>
</dbReference>
<dbReference type="Gene3D" id="3.90.1200.10">
    <property type="match status" value="1"/>
</dbReference>
<dbReference type="Pfam" id="PF02958">
    <property type="entry name" value="EcKL"/>
    <property type="match status" value="1"/>
</dbReference>
<keyword evidence="3" id="KW-1185">Reference proteome</keyword>
<protein>
    <recommendedName>
        <fullName evidence="1">CHK kinase-like domain-containing protein</fullName>
    </recommendedName>
</protein>
<evidence type="ECO:0000313" key="2">
    <source>
        <dbReference type="EMBL" id="KAL3407085.1"/>
    </source>
</evidence>
<dbReference type="AlphaFoldDB" id="A0ABD2XP02"/>